<reference evidence="10 11" key="1">
    <citation type="journal article" date="2022" name="Nat. Ecol. Evol.">
        <title>A masculinizing supergene underlies an exaggerated male reproductive morph in a spider.</title>
        <authorList>
            <person name="Hendrickx F."/>
            <person name="De Corte Z."/>
            <person name="Sonet G."/>
            <person name="Van Belleghem S.M."/>
            <person name="Kostlbacher S."/>
            <person name="Vangestel C."/>
        </authorList>
    </citation>
    <scope>NUCLEOTIDE SEQUENCE [LARGE SCALE GENOMIC DNA]</scope>
    <source>
        <strain evidence="10">W744_W776</strain>
    </source>
</reference>
<dbReference type="GO" id="GO:0006270">
    <property type="term" value="P:DNA replication initiation"/>
    <property type="evidence" value="ECO:0007669"/>
    <property type="project" value="TreeGrafter"/>
</dbReference>
<accession>A0AAV6VGM3</accession>
<evidence type="ECO:0000256" key="6">
    <source>
        <dbReference type="ARBA" id="ARBA00023242"/>
    </source>
</evidence>
<evidence type="ECO:0000256" key="2">
    <source>
        <dbReference type="ARBA" id="ARBA00005334"/>
    </source>
</evidence>
<evidence type="ECO:0000259" key="9">
    <source>
        <dbReference type="SMART" id="SM00382"/>
    </source>
</evidence>
<comment type="caution">
    <text evidence="10">The sequence shown here is derived from an EMBL/GenBank/DDBJ whole genome shotgun (WGS) entry which is preliminary data.</text>
</comment>
<evidence type="ECO:0000313" key="11">
    <source>
        <dbReference type="Proteomes" id="UP000827092"/>
    </source>
</evidence>
<dbReference type="Pfam" id="PF00004">
    <property type="entry name" value="AAA"/>
    <property type="match status" value="1"/>
</dbReference>
<keyword evidence="4 8" id="KW-0235">DNA replication</keyword>
<evidence type="ECO:0000256" key="8">
    <source>
        <dbReference type="PIRNR" id="PIRNR007858"/>
    </source>
</evidence>
<dbReference type="PANTHER" id="PTHR12087:SF0">
    <property type="entry name" value="ORIGIN RECOGNITION COMPLEX SUBUNIT 4"/>
    <property type="match status" value="1"/>
</dbReference>
<comment type="similarity">
    <text evidence="2 8">Belongs to the ORC4 family.</text>
</comment>
<dbReference type="PIRSF" id="PIRSF007858">
    <property type="entry name" value="ORC4"/>
    <property type="match status" value="1"/>
</dbReference>
<name>A0AAV6VGM3_9ARAC</name>
<dbReference type="GO" id="GO:0003688">
    <property type="term" value="F:DNA replication origin binding"/>
    <property type="evidence" value="ECO:0007669"/>
    <property type="project" value="TreeGrafter"/>
</dbReference>
<protein>
    <recommendedName>
        <fullName evidence="3 8">Origin recognition complex subunit 4</fullName>
    </recommendedName>
</protein>
<dbReference type="GO" id="GO:0016887">
    <property type="term" value="F:ATP hydrolysis activity"/>
    <property type="evidence" value="ECO:0007669"/>
    <property type="project" value="InterPro"/>
</dbReference>
<dbReference type="InterPro" id="IPR027417">
    <property type="entry name" value="P-loop_NTPase"/>
</dbReference>
<dbReference type="SMART" id="SM00382">
    <property type="entry name" value="AAA"/>
    <property type="match status" value="1"/>
</dbReference>
<dbReference type="EMBL" id="JAFNEN010000081">
    <property type="protein sequence ID" value="KAG8195682.1"/>
    <property type="molecule type" value="Genomic_DNA"/>
</dbReference>
<gene>
    <name evidence="10" type="ORF">JTE90_003826</name>
</gene>
<evidence type="ECO:0000256" key="5">
    <source>
        <dbReference type="ARBA" id="ARBA00023125"/>
    </source>
</evidence>
<evidence type="ECO:0000256" key="3">
    <source>
        <dbReference type="ARBA" id="ARBA00019083"/>
    </source>
</evidence>
<dbReference type="SUPFAM" id="SSF52540">
    <property type="entry name" value="P-loop containing nucleoside triphosphate hydrolases"/>
    <property type="match status" value="1"/>
</dbReference>
<sequence>MNNVCLQVKHVVLATMSPDPWVEVSIALRNQLKPYGYCGHLLSFLHSKKNHLEDIVRRTALMSESNSVLIIGPIGSGKSALLENVIDTVFKVPTVKENMLHVALDGLVHVNDNLALEDITRQLKLREFEDKSLGNFSEKLRLLLAALKSGSSKSKSVLFVLDNFDLFCSHKNQNLLYNLFDIAQSQQTPICVIGMCSRPDLLQVLENRVNSRFSHQKTLLFEDISFSEYVQAAEELLSLSNFFDSRFQKRWNADISKLLKEPTVRDALEQRFNCSKTVRDLKELLSLVVQNLDPNHTKLNVEDFEEAYKGSCWTDSKAAMMLGLSVLEISLIVAMMHLTEIYDGEPFNFEIVFNELGRFLRNRMKWNIEKPVVMKAFEHLLDLELVKSTGDASTNGMKRYVLVRLLVAPDEVREAVDNYQHLPSQVKQWTKSTIDG</sequence>
<dbReference type="Gene3D" id="3.40.50.300">
    <property type="entry name" value="P-loop containing nucleotide triphosphate hydrolases"/>
    <property type="match status" value="1"/>
</dbReference>
<dbReference type="PANTHER" id="PTHR12087">
    <property type="entry name" value="ORIGIN RECOGNITION COMPLEX SUBUNIT 4"/>
    <property type="match status" value="1"/>
</dbReference>
<dbReference type="InterPro" id="IPR032705">
    <property type="entry name" value="ORC4_C"/>
</dbReference>
<proteinExistence type="inferred from homology"/>
<organism evidence="10 11">
    <name type="scientific">Oedothorax gibbosus</name>
    <dbReference type="NCBI Taxonomy" id="931172"/>
    <lineage>
        <taxon>Eukaryota</taxon>
        <taxon>Metazoa</taxon>
        <taxon>Ecdysozoa</taxon>
        <taxon>Arthropoda</taxon>
        <taxon>Chelicerata</taxon>
        <taxon>Arachnida</taxon>
        <taxon>Araneae</taxon>
        <taxon>Araneomorphae</taxon>
        <taxon>Entelegynae</taxon>
        <taxon>Araneoidea</taxon>
        <taxon>Linyphiidae</taxon>
        <taxon>Erigoninae</taxon>
        <taxon>Oedothorax</taxon>
    </lineage>
</organism>
<dbReference type="InterPro" id="IPR003959">
    <property type="entry name" value="ATPase_AAA_core"/>
</dbReference>
<dbReference type="Proteomes" id="UP000827092">
    <property type="component" value="Unassembled WGS sequence"/>
</dbReference>
<comment type="subunit">
    <text evidence="7">Component of ORC, a complex composed of at least 6 subunits: ORC1, ORC2, ORC3, ORC4, ORC5 and ORC6. ORC is regulated in a cell-cycle dependent manner. It is sequentially assembled at the exit from anaphase of mitosis and disassembled as cells enter S phase. Interacts with DBF4. Interacts with POLQ.</text>
</comment>
<comment type="function">
    <text evidence="8">Component of the origin recognition complex (ORC) that binds origins of replication.</text>
</comment>
<comment type="subcellular location">
    <subcellularLocation>
        <location evidence="1 8">Nucleus</location>
    </subcellularLocation>
</comment>
<dbReference type="InterPro" id="IPR016527">
    <property type="entry name" value="ORC4"/>
</dbReference>
<evidence type="ECO:0000256" key="4">
    <source>
        <dbReference type="ARBA" id="ARBA00022705"/>
    </source>
</evidence>
<dbReference type="AlphaFoldDB" id="A0AAV6VGM3"/>
<dbReference type="InterPro" id="IPR003593">
    <property type="entry name" value="AAA+_ATPase"/>
</dbReference>
<dbReference type="GO" id="GO:0005524">
    <property type="term" value="F:ATP binding"/>
    <property type="evidence" value="ECO:0007669"/>
    <property type="project" value="InterPro"/>
</dbReference>
<dbReference type="GO" id="GO:0005664">
    <property type="term" value="C:nuclear origin of replication recognition complex"/>
    <property type="evidence" value="ECO:0007669"/>
    <property type="project" value="TreeGrafter"/>
</dbReference>
<keyword evidence="11" id="KW-1185">Reference proteome</keyword>
<dbReference type="Pfam" id="PF14629">
    <property type="entry name" value="ORC4_C"/>
    <property type="match status" value="1"/>
</dbReference>
<evidence type="ECO:0000313" key="10">
    <source>
        <dbReference type="EMBL" id="KAG8195682.1"/>
    </source>
</evidence>
<keyword evidence="6 8" id="KW-0539">Nucleus</keyword>
<evidence type="ECO:0000256" key="1">
    <source>
        <dbReference type="ARBA" id="ARBA00004123"/>
    </source>
</evidence>
<feature type="domain" description="AAA+ ATPase" evidence="9">
    <location>
        <begin position="64"/>
        <end position="223"/>
    </location>
</feature>
<evidence type="ECO:0000256" key="7">
    <source>
        <dbReference type="ARBA" id="ARBA00046777"/>
    </source>
</evidence>
<keyword evidence="5 8" id="KW-0238">DNA-binding</keyword>